<feature type="region of interest" description="Disordered" evidence="1">
    <location>
        <begin position="306"/>
        <end position="325"/>
    </location>
</feature>
<evidence type="ECO:0000256" key="1">
    <source>
        <dbReference type="SAM" id="MobiDB-lite"/>
    </source>
</evidence>
<evidence type="ECO:0000313" key="2">
    <source>
        <dbReference type="EMBL" id="EFC46491.1"/>
    </source>
</evidence>
<reference evidence="2 3" key="1">
    <citation type="journal article" date="2010" name="Cell">
        <title>The genome of Naegleria gruberi illuminates early eukaryotic versatility.</title>
        <authorList>
            <person name="Fritz-Laylin L.K."/>
            <person name="Prochnik S.E."/>
            <person name="Ginger M.L."/>
            <person name="Dacks J.B."/>
            <person name="Carpenter M.L."/>
            <person name="Field M.C."/>
            <person name="Kuo A."/>
            <person name="Paredez A."/>
            <person name="Chapman J."/>
            <person name="Pham J."/>
            <person name="Shu S."/>
            <person name="Neupane R."/>
            <person name="Cipriano M."/>
            <person name="Mancuso J."/>
            <person name="Tu H."/>
            <person name="Salamov A."/>
            <person name="Lindquist E."/>
            <person name="Shapiro H."/>
            <person name="Lucas S."/>
            <person name="Grigoriev I.V."/>
            <person name="Cande W.Z."/>
            <person name="Fulton C."/>
            <person name="Rokhsar D.S."/>
            <person name="Dawson S.C."/>
        </authorList>
    </citation>
    <scope>NUCLEOTIDE SEQUENCE [LARGE SCALE GENOMIC DNA]</scope>
    <source>
        <strain evidence="2 3">NEG-M</strain>
    </source>
</reference>
<feature type="compositionally biased region" description="Basic and acidic residues" evidence="1">
    <location>
        <begin position="312"/>
        <end position="325"/>
    </location>
</feature>
<dbReference type="KEGG" id="ngr:NAEGRDRAFT_65492"/>
<accession>D2V9M5</accession>
<sequence length="385" mass="45257">MSLNKKNVSYPVGNRSLSALASNRKFFGKHLDENGNMPSAGAKTRPRDLNDTLYRTNPNLKKSDFSAEKIQKLQIRKRESRITERPIQEELEHKKQVSEKFSYFVNTRPCFSYSFHPDVNEYAKQNETIFSTSIGMNWKINEKSRHELENSKPKHIEDCRKEKELERMFYFKSLDKVPKRDESEHQNKVKIDRFTTSPDRKEVAARKQSTRDNLLHHRYLPINGPTNVTSTEGRFNDSLKQFFPFEPKLRYGKTEFKDTDNIHIPEETSPLFCSEADRLVNKIVDADIFQNDVYADLRRKNMAITKSRADRRRQSEHDVRENAQKLEDLSEQKKLARESAIRTLKEKYIQVVHDNDPAHGYNFCSGERHELVQSKNIGYQSCFQE</sequence>
<name>D2V9M5_NAEGR</name>
<dbReference type="OMA" id="QTIHEND"/>
<protein>
    <submittedName>
        <fullName evidence="2">Predicted protein</fullName>
    </submittedName>
</protein>
<dbReference type="Proteomes" id="UP000006671">
    <property type="component" value="Unassembled WGS sequence"/>
</dbReference>
<dbReference type="GeneID" id="8848704"/>
<gene>
    <name evidence="2" type="ORF">NAEGRDRAFT_65492</name>
</gene>
<dbReference type="InParanoid" id="D2V9M5"/>
<dbReference type="RefSeq" id="XP_002679235.1">
    <property type="nucleotide sequence ID" value="XM_002679189.1"/>
</dbReference>
<dbReference type="AlphaFoldDB" id="D2V9M5"/>
<evidence type="ECO:0000313" key="3">
    <source>
        <dbReference type="Proteomes" id="UP000006671"/>
    </source>
</evidence>
<organism evidence="3">
    <name type="scientific">Naegleria gruberi</name>
    <name type="common">Amoeba</name>
    <dbReference type="NCBI Taxonomy" id="5762"/>
    <lineage>
        <taxon>Eukaryota</taxon>
        <taxon>Discoba</taxon>
        <taxon>Heterolobosea</taxon>
        <taxon>Tetramitia</taxon>
        <taxon>Eutetramitia</taxon>
        <taxon>Vahlkampfiidae</taxon>
        <taxon>Naegleria</taxon>
    </lineage>
</organism>
<feature type="region of interest" description="Disordered" evidence="1">
    <location>
        <begin position="31"/>
        <end position="50"/>
    </location>
</feature>
<dbReference type="EMBL" id="GG738858">
    <property type="protein sequence ID" value="EFC46491.1"/>
    <property type="molecule type" value="Genomic_DNA"/>
</dbReference>
<dbReference type="VEuPathDB" id="AmoebaDB:NAEGRDRAFT_65492"/>
<proteinExistence type="predicted"/>
<dbReference type="OrthoDB" id="10251539at2759"/>
<keyword evidence="3" id="KW-1185">Reference proteome</keyword>